<dbReference type="EMBL" id="VBZC01000002">
    <property type="protein sequence ID" value="TLS47777.1"/>
    <property type="molecule type" value="Genomic_DNA"/>
</dbReference>
<reference evidence="2 3" key="1">
    <citation type="submission" date="2019-05" db="EMBL/GenBank/DDBJ databases">
        <title>Streptomyces sp. NEAU-C151, a novel actinomycete isolated from soil.</title>
        <authorList>
            <person name="Han L."/>
            <person name="Jiang H."/>
        </authorList>
    </citation>
    <scope>NUCLEOTIDE SEQUENCE [LARGE SCALE GENOMIC DNA]</scope>
    <source>
        <strain evidence="2 3">NEAU-C151</strain>
    </source>
</reference>
<gene>
    <name evidence="2" type="ORF">FE633_02055</name>
</gene>
<dbReference type="InterPro" id="IPR042070">
    <property type="entry name" value="PucR_C-HTH_sf"/>
</dbReference>
<protein>
    <submittedName>
        <fullName evidence="2">PucR family transcriptional regulator</fullName>
    </submittedName>
</protein>
<feature type="domain" description="PucR C-terminal helix-turn-helix" evidence="1">
    <location>
        <begin position="8"/>
        <end position="43"/>
    </location>
</feature>
<organism evidence="2 3">
    <name type="scientific">Streptomyces montanus</name>
    <dbReference type="NCBI Taxonomy" id="2580423"/>
    <lineage>
        <taxon>Bacteria</taxon>
        <taxon>Bacillati</taxon>
        <taxon>Actinomycetota</taxon>
        <taxon>Actinomycetes</taxon>
        <taxon>Kitasatosporales</taxon>
        <taxon>Streptomycetaceae</taxon>
        <taxon>Streptomyces</taxon>
    </lineage>
</organism>
<name>A0A5R9FUZ7_9ACTN</name>
<dbReference type="InterPro" id="IPR025736">
    <property type="entry name" value="PucR_C-HTH_dom"/>
</dbReference>
<comment type="caution">
    <text evidence="2">The sequence shown here is derived from an EMBL/GenBank/DDBJ whole genome shotgun (WGS) entry which is preliminary data.</text>
</comment>
<accession>A0A5R9FUZ7</accession>
<proteinExistence type="predicted"/>
<evidence type="ECO:0000313" key="2">
    <source>
        <dbReference type="EMBL" id="TLS47777.1"/>
    </source>
</evidence>
<dbReference type="AlphaFoldDB" id="A0A5R9FUZ7"/>
<evidence type="ECO:0000259" key="1">
    <source>
        <dbReference type="Pfam" id="PF13556"/>
    </source>
</evidence>
<evidence type="ECO:0000313" key="3">
    <source>
        <dbReference type="Proteomes" id="UP000305906"/>
    </source>
</evidence>
<sequence length="56" mass="6136">MPRLSECIHPNTANYRFRRVARITGLKPADPLGMQRIAAALAARRMDDPSSGDGRG</sequence>
<dbReference type="Pfam" id="PF13556">
    <property type="entry name" value="HTH_30"/>
    <property type="match status" value="1"/>
</dbReference>
<keyword evidence="3" id="KW-1185">Reference proteome</keyword>
<dbReference type="Gene3D" id="1.10.10.2840">
    <property type="entry name" value="PucR C-terminal helix-turn-helix domain"/>
    <property type="match status" value="1"/>
</dbReference>
<dbReference type="Proteomes" id="UP000305906">
    <property type="component" value="Unassembled WGS sequence"/>
</dbReference>